<feature type="compositionally biased region" description="Basic and acidic residues" evidence="3">
    <location>
        <begin position="37"/>
        <end position="46"/>
    </location>
</feature>
<keyword evidence="6" id="KW-1185">Reference proteome</keyword>
<dbReference type="AlphaFoldDB" id="A0A6C2UPJ9"/>
<dbReference type="RefSeq" id="WP_136062727.1">
    <property type="nucleotide sequence ID" value="NZ_CAAHFH010000002.1"/>
</dbReference>
<dbReference type="SMART" id="SM00028">
    <property type="entry name" value="TPR"/>
    <property type="match status" value="4"/>
</dbReference>
<organism evidence="5 6">
    <name type="scientific">Pontiella sulfatireligans</name>
    <dbReference type="NCBI Taxonomy" id="2750658"/>
    <lineage>
        <taxon>Bacteria</taxon>
        <taxon>Pseudomonadati</taxon>
        <taxon>Kiritimatiellota</taxon>
        <taxon>Kiritimatiellia</taxon>
        <taxon>Kiritimatiellales</taxon>
        <taxon>Pontiellaceae</taxon>
        <taxon>Pontiella</taxon>
    </lineage>
</organism>
<keyword evidence="4" id="KW-0812">Transmembrane</keyword>
<dbReference type="InterPro" id="IPR019734">
    <property type="entry name" value="TPR_rpt"/>
</dbReference>
<keyword evidence="4" id="KW-1133">Transmembrane helix</keyword>
<evidence type="ECO:0000313" key="6">
    <source>
        <dbReference type="Proteomes" id="UP000346198"/>
    </source>
</evidence>
<reference evidence="5 6" key="1">
    <citation type="submission" date="2019-04" db="EMBL/GenBank/DDBJ databases">
        <authorList>
            <person name="Van Vliet M D."/>
        </authorList>
    </citation>
    <scope>NUCLEOTIDE SEQUENCE [LARGE SCALE GENOMIC DNA]</scope>
    <source>
        <strain evidence="5 6">F21</strain>
    </source>
</reference>
<evidence type="ECO:0000256" key="2">
    <source>
        <dbReference type="PROSITE-ProRule" id="PRU00339"/>
    </source>
</evidence>
<name>A0A6C2UPJ9_9BACT</name>
<dbReference type="Pfam" id="PF13432">
    <property type="entry name" value="TPR_16"/>
    <property type="match status" value="1"/>
</dbReference>
<dbReference type="Gene3D" id="1.25.40.10">
    <property type="entry name" value="Tetratricopeptide repeat domain"/>
    <property type="match status" value="2"/>
</dbReference>
<protein>
    <submittedName>
        <fullName evidence="5">Uncharacterized protein</fullName>
    </submittedName>
</protein>
<dbReference type="PANTHER" id="PTHR45188">
    <property type="entry name" value="DNAJ PROTEIN P58IPK HOMOLOG"/>
    <property type="match status" value="1"/>
</dbReference>
<proteinExistence type="predicted"/>
<feature type="repeat" description="TPR" evidence="2">
    <location>
        <begin position="148"/>
        <end position="181"/>
    </location>
</feature>
<evidence type="ECO:0000256" key="1">
    <source>
        <dbReference type="ARBA" id="ARBA00022737"/>
    </source>
</evidence>
<dbReference type="EMBL" id="CAAHFH010000002">
    <property type="protein sequence ID" value="VGO21247.1"/>
    <property type="molecule type" value="Genomic_DNA"/>
</dbReference>
<dbReference type="PROSITE" id="PS50005">
    <property type="entry name" value="TPR"/>
    <property type="match status" value="2"/>
</dbReference>
<keyword evidence="1" id="KW-0677">Repeat</keyword>
<evidence type="ECO:0000313" key="5">
    <source>
        <dbReference type="EMBL" id="VGO21247.1"/>
    </source>
</evidence>
<dbReference type="Proteomes" id="UP000346198">
    <property type="component" value="Unassembled WGS sequence"/>
</dbReference>
<evidence type="ECO:0000256" key="4">
    <source>
        <dbReference type="SAM" id="Phobius"/>
    </source>
</evidence>
<keyword evidence="4" id="KW-0472">Membrane</keyword>
<keyword evidence="2" id="KW-0802">TPR repeat</keyword>
<dbReference type="InterPro" id="IPR011990">
    <property type="entry name" value="TPR-like_helical_dom_sf"/>
</dbReference>
<feature type="transmembrane region" description="Helical" evidence="4">
    <location>
        <begin position="71"/>
        <end position="93"/>
    </location>
</feature>
<evidence type="ECO:0000256" key="3">
    <source>
        <dbReference type="SAM" id="MobiDB-lite"/>
    </source>
</evidence>
<feature type="region of interest" description="Disordered" evidence="3">
    <location>
        <begin position="24"/>
        <end position="62"/>
    </location>
</feature>
<feature type="repeat" description="TPR" evidence="2">
    <location>
        <begin position="182"/>
        <end position="215"/>
    </location>
</feature>
<dbReference type="SUPFAM" id="SSF48452">
    <property type="entry name" value="TPR-like"/>
    <property type="match status" value="1"/>
</dbReference>
<sequence>MRKKNREDSSKRVAGGYENLPVNSEFYSGAPTEAPLIEDRSETESRRVRKTGRHQAVAGRRKETIDPREKMALLAILKSAVMILLLVIAFFMLRKGINLYEESIWIDNQTVAETSPVLREVVMVEDFDIQDQKAREQFAERIELWKEADRLVRVADALLQRNNYDQAIERCQDALRLDPAHMDALERLGELYFAKELYVEAVNAYIRLVSVDPSRGDIQRRLIEALDAYGDHQAVRYMAEWYLEENTSDDEVVRHLANALYAEGEFVEAAEAYGRVMAGGKKDVQALEMQAAAYMQVKEYNQALVPLSSLHDFNYRKQGYYKQLAVCYAQLLDGPETVQTLGRAAQLFGQKIVMGWMQDPLLDPVREDRSFQAFADRIGGEEFRLWLEKMASAIDAADEKQPVAPMLEIKGQNALQQDLLKPKQ</sequence>
<gene>
    <name evidence="5" type="ORF">SCARR_03319</name>
</gene>
<accession>A0A6C2UPJ9</accession>
<dbReference type="PANTHER" id="PTHR45188:SF2">
    <property type="entry name" value="DNAJ HOMOLOG SUBFAMILY C MEMBER 7"/>
    <property type="match status" value="1"/>
</dbReference>